<feature type="domain" description="Ketoreductase" evidence="4">
    <location>
        <begin position="3"/>
        <end position="139"/>
    </location>
</feature>
<dbReference type="Gene3D" id="3.40.50.720">
    <property type="entry name" value="NAD(P)-binding Rossmann-like Domain"/>
    <property type="match status" value="1"/>
</dbReference>
<evidence type="ECO:0000259" key="4">
    <source>
        <dbReference type="SMART" id="SM00822"/>
    </source>
</evidence>
<dbReference type="PANTHER" id="PTHR24320">
    <property type="entry name" value="RETINOL DEHYDROGENASE"/>
    <property type="match status" value="1"/>
</dbReference>
<dbReference type="RefSeq" id="WP_121212337.1">
    <property type="nucleotide sequence ID" value="NZ_RBIM01000007.1"/>
</dbReference>
<reference evidence="5 6" key="1">
    <citation type="submission" date="2018-10" db="EMBL/GenBank/DDBJ databases">
        <title>Genomic Encyclopedia of Type Strains, Phase IV (KMG-IV): sequencing the most valuable type-strain genomes for metagenomic binning, comparative biology and taxonomic classification.</title>
        <authorList>
            <person name="Goeker M."/>
        </authorList>
    </citation>
    <scope>NUCLEOTIDE SEQUENCE [LARGE SCALE GENOMIC DNA]</scope>
    <source>
        <strain evidence="5 6">DSM 4734</strain>
    </source>
</reference>
<dbReference type="PRINTS" id="PR00080">
    <property type="entry name" value="SDRFAMILY"/>
</dbReference>
<dbReference type="InterPro" id="IPR020904">
    <property type="entry name" value="Sc_DH/Rdtase_CS"/>
</dbReference>
<dbReference type="GO" id="GO:0016491">
    <property type="term" value="F:oxidoreductase activity"/>
    <property type="evidence" value="ECO:0007669"/>
    <property type="project" value="UniProtKB-KW"/>
</dbReference>
<dbReference type="PROSITE" id="PS00061">
    <property type="entry name" value="ADH_SHORT"/>
    <property type="match status" value="1"/>
</dbReference>
<gene>
    <name evidence="5" type="ORF">C7435_3064</name>
</gene>
<protein>
    <submittedName>
        <fullName evidence="5">Short subunit dehydrogenase</fullName>
    </submittedName>
</protein>
<evidence type="ECO:0000256" key="1">
    <source>
        <dbReference type="ARBA" id="ARBA00006484"/>
    </source>
</evidence>
<comment type="caution">
    <text evidence="5">The sequence shown here is derived from an EMBL/GenBank/DDBJ whole genome shotgun (WGS) entry which is preliminary data.</text>
</comment>
<evidence type="ECO:0000313" key="5">
    <source>
        <dbReference type="EMBL" id="RKQ95366.1"/>
    </source>
</evidence>
<dbReference type="InterPro" id="IPR002347">
    <property type="entry name" value="SDR_fam"/>
</dbReference>
<dbReference type="AlphaFoldDB" id="A0A495D1J8"/>
<proteinExistence type="inferred from homology"/>
<dbReference type="InterPro" id="IPR036291">
    <property type="entry name" value="NAD(P)-bd_dom_sf"/>
</dbReference>
<dbReference type="PANTHER" id="PTHR24320:SF148">
    <property type="entry name" value="NAD(P)-BINDING ROSSMANN-FOLD SUPERFAMILY PROTEIN"/>
    <property type="match status" value="1"/>
</dbReference>
<keyword evidence="2" id="KW-0560">Oxidoreductase</keyword>
<accession>A0A495D1J8</accession>
<dbReference type="Proteomes" id="UP000273675">
    <property type="component" value="Unassembled WGS sequence"/>
</dbReference>
<dbReference type="SMART" id="SM00822">
    <property type="entry name" value="PKS_KR"/>
    <property type="match status" value="1"/>
</dbReference>
<dbReference type="PRINTS" id="PR00081">
    <property type="entry name" value="GDHRDH"/>
</dbReference>
<evidence type="ECO:0000256" key="3">
    <source>
        <dbReference type="RuleBase" id="RU000363"/>
    </source>
</evidence>
<name>A0A495D1J8_9PROT</name>
<organism evidence="5 6">
    <name type="scientific">Maricaulis maris</name>
    <dbReference type="NCBI Taxonomy" id="74318"/>
    <lineage>
        <taxon>Bacteria</taxon>
        <taxon>Pseudomonadati</taxon>
        <taxon>Pseudomonadota</taxon>
        <taxon>Alphaproteobacteria</taxon>
        <taxon>Maricaulales</taxon>
        <taxon>Maricaulaceae</taxon>
        <taxon>Maricaulis</taxon>
    </lineage>
</organism>
<dbReference type="EMBL" id="RBIM01000007">
    <property type="protein sequence ID" value="RKQ95366.1"/>
    <property type="molecule type" value="Genomic_DNA"/>
</dbReference>
<comment type="similarity">
    <text evidence="1 3">Belongs to the short-chain dehydrogenases/reductases (SDR) family.</text>
</comment>
<dbReference type="SUPFAM" id="SSF51735">
    <property type="entry name" value="NAD(P)-binding Rossmann-fold domains"/>
    <property type="match status" value="1"/>
</dbReference>
<dbReference type="OrthoDB" id="9785826at2"/>
<sequence length="283" mass="29433">MSKTILITGATDGLGLATARALVGQGHRVLVHGRSRAKLDAARQALLEVNSDGAVETFQADFAELEGVDALAAVLAERGGDLDVVINNAGVFRLPGETRNRAGLDLRFFVNMIAPYRLTLSLLPLLPAEGRVINLSSAAQAPVDLKAVSGQVDLDDGQAYAQSKLGLTMWSGWLAGRVGPGGPGILAVNPGSFLKTKMVSEAYGVAGHDIETGVDALIRAALDDTFRQATGQYLDNDKGGFAAPHLDALNLEKCARLVEVLDAILARLETGAGDAGHSIASTG</sequence>
<dbReference type="InterPro" id="IPR057326">
    <property type="entry name" value="KR_dom"/>
</dbReference>
<dbReference type="Pfam" id="PF00106">
    <property type="entry name" value="adh_short"/>
    <property type="match status" value="1"/>
</dbReference>
<evidence type="ECO:0000256" key="2">
    <source>
        <dbReference type="ARBA" id="ARBA00023002"/>
    </source>
</evidence>
<evidence type="ECO:0000313" key="6">
    <source>
        <dbReference type="Proteomes" id="UP000273675"/>
    </source>
</evidence>